<protein>
    <recommendedName>
        <fullName evidence="1">ER-bound oxygenase mpaB/mpaB'/Rubber oxygenase catalytic domain-containing protein</fullName>
    </recommendedName>
</protein>
<dbReference type="Proteomes" id="UP000199663">
    <property type="component" value="Unassembled WGS sequence"/>
</dbReference>
<sequence length="360" mass="40980">MGKLNLYTGEQFQALRQKGDPLADRVIADLIENPGLTTQINSWSEIPLELPESFPDSLVQFFSFFHQRPSFINNKRVKISQDYFEKEGNLYMAMLGFYSLPYSYAFADGAQVLVRSKRITEEAGKRLSETALFLLDTYRPGTFLTDDRALLSIAKVRLIHAFSRFFVRKYAKDWNDDWGIPVNQEDLIGTNLAFSLMVMRGMEKMNQFPGKEIHESVLHYWKIVGHYLGIEADVLPDTSKEAFELEKLIRKRHARSSEAGRILIQSLLNYYISVIPDPSMSKLTETLVAFFVGKEIAVVLGIKETVALPDNAVGLILKLNFLKQNGINSSYAKIRQIFLEQNKVQFGSPVALNIPAIKRP</sequence>
<gene>
    <name evidence="2" type="ORF">SAMN05444412_11180</name>
</gene>
<dbReference type="EMBL" id="FNQC01000011">
    <property type="protein sequence ID" value="SDZ36056.1"/>
    <property type="molecule type" value="Genomic_DNA"/>
</dbReference>
<dbReference type="InterPro" id="IPR037473">
    <property type="entry name" value="Lcp-like"/>
</dbReference>
<dbReference type="PANTHER" id="PTHR37539:SF1">
    <property type="entry name" value="ER-BOUND OXYGENASE MPAB_MPAB'_RUBBER OXYGENASE CATALYTIC DOMAIN-CONTAINING PROTEIN"/>
    <property type="match status" value="1"/>
</dbReference>
<evidence type="ECO:0000313" key="3">
    <source>
        <dbReference type="Proteomes" id="UP000199663"/>
    </source>
</evidence>
<comment type="caution">
    <text evidence="2">The sequence shown here is derived from an EMBL/GenBank/DDBJ whole genome shotgun (WGS) entry which is preliminary data.</text>
</comment>
<keyword evidence="3" id="KW-1185">Reference proteome</keyword>
<proteinExistence type="predicted"/>
<dbReference type="PANTHER" id="PTHR37539">
    <property type="entry name" value="SECRETED PROTEIN-RELATED"/>
    <property type="match status" value="1"/>
</dbReference>
<dbReference type="RefSeq" id="WP_019598784.1">
    <property type="nucleotide sequence ID" value="NZ_FNQC01000011.1"/>
</dbReference>
<evidence type="ECO:0000313" key="2">
    <source>
        <dbReference type="EMBL" id="SDZ36056.1"/>
    </source>
</evidence>
<organism evidence="2 3">
    <name type="scientific">Rhodonellum ikkaensis</name>
    <dbReference type="NCBI Taxonomy" id="336829"/>
    <lineage>
        <taxon>Bacteria</taxon>
        <taxon>Pseudomonadati</taxon>
        <taxon>Bacteroidota</taxon>
        <taxon>Cytophagia</taxon>
        <taxon>Cytophagales</taxon>
        <taxon>Cytophagaceae</taxon>
        <taxon>Rhodonellum</taxon>
    </lineage>
</organism>
<name>A0A1H3SDG9_9BACT</name>
<evidence type="ECO:0000259" key="1">
    <source>
        <dbReference type="Pfam" id="PF09995"/>
    </source>
</evidence>
<feature type="domain" description="ER-bound oxygenase mpaB/mpaB'/Rubber oxygenase catalytic" evidence="1">
    <location>
        <begin position="115"/>
        <end position="302"/>
    </location>
</feature>
<reference evidence="2 3" key="1">
    <citation type="submission" date="2016-10" db="EMBL/GenBank/DDBJ databases">
        <authorList>
            <person name="Varghese N."/>
            <person name="Submissions S."/>
        </authorList>
    </citation>
    <scope>NUCLEOTIDE SEQUENCE [LARGE SCALE GENOMIC DNA]</scope>
    <source>
        <strain evidence="2 3">DSM 17997</strain>
    </source>
</reference>
<accession>A0A1H3SDG9</accession>
<dbReference type="Pfam" id="PF09995">
    <property type="entry name" value="MPAB_Lcp_cat"/>
    <property type="match status" value="1"/>
</dbReference>
<dbReference type="InterPro" id="IPR018713">
    <property type="entry name" value="MPAB/Lcp_cat_dom"/>
</dbReference>